<dbReference type="InterPro" id="IPR006578">
    <property type="entry name" value="MADF-dom"/>
</dbReference>
<proteinExistence type="predicted"/>
<accession>A0A8S3WIR2</accession>
<dbReference type="GO" id="GO:0006357">
    <property type="term" value="P:regulation of transcription by RNA polymerase II"/>
    <property type="evidence" value="ECO:0007669"/>
    <property type="project" value="TreeGrafter"/>
</dbReference>
<reference evidence="3" key="1">
    <citation type="submission" date="2021-04" db="EMBL/GenBank/DDBJ databases">
        <authorList>
            <person name="Tunstrom K."/>
        </authorList>
    </citation>
    <scope>NUCLEOTIDE SEQUENCE</scope>
</reference>
<dbReference type="PANTHER" id="PTHR12243">
    <property type="entry name" value="MADF DOMAIN TRANSCRIPTION FACTOR"/>
    <property type="match status" value="1"/>
</dbReference>
<dbReference type="InterPro" id="IPR039353">
    <property type="entry name" value="TF_Adf1"/>
</dbReference>
<evidence type="ECO:0000256" key="1">
    <source>
        <dbReference type="SAM" id="MobiDB-lite"/>
    </source>
</evidence>
<dbReference type="Proteomes" id="UP000691718">
    <property type="component" value="Unassembled WGS sequence"/>
</dbReference>
<sequence length="156" mass="18196">MASAATKFVQIVEKYPCLYNNNLAEYSRKYLTEKAWSEVANEMQWTINDCKEKWKNIRNGFVRSLKPKASESATTRKKYYLHDKMQFILPYVKPVVHIEENGYLLNPELSPLNQEPASTEERDVDSNRNITEETNSETLSHVEKPSSSFQKQKKTN</sequence>
<dbReference type="GO" id="GO:0005667">
    <property type="term" value="C:transcription regulator complex"/>
    <property type="evidence" value="ECO:0007669"/>
    <property type="project" value="TreeGrafter"/>
</dbReference>
<dbReference type="GO" id="GO:0005634">
    <property type="term" value="C:nucleus"/>
    <property type="evidence" value="ECO:0007669"/>
    <property type="project" value="TreeGrafter"/>
</dbReference>
<organism evidence="3 4">
    <name type="scientific">Parnassius apollo</name>
    <name type="common">Apollo butterfly</name>
    <name type="synonym">Papilio apollo</name>
    <dbReference type="NCBI Taxonomy" id="110799"/>
    <lineage>
        <taxon>Eukaryota</taxon>
        <taxon>Metazoa</taxon>
        <taxon>Ecdysozoa</taxon>
        <taxon>Arthropoda</taxon>
        <taxon>Hexapoda</taxon>
        <taxon>Insecta</taxon>
        <taxon>Pterygota</taxon>
        <taxon>Neoptera</taxon>
        <taxon>Endopterygota</taxon>
        <taxon>Lepidoptera</taxon>
        <taxon>Glossata</taxon>
        <taxon>Ditrysia</taxon>
        <taxon>Papilionoidea</taxon>
        <taxon>Papilionidae</taxon>
        <taxon>Parnassiinae</taxon>
        <taxon>Parnassini</taxon>
        <taxon>Parnassius</taxon>
        <taxon>Parnassius</taxon>
    </lineage>
</organism>
<comment type="caution">
    <text evidence="3">The sequence shown here is derived from an EMBL/GenBank/DDBJ whole genome shotgun (WGS) entry which is preliminary data.</text>
</comment>
<name>A0A8S3WIR2_PARAO</name>
<dbReference type="AlphaFoldDB" id="A0A8S3WIR2"/>
<dbReference type="OrthoDB" id="6147983at2759"/>
<dbReference type="EMBL" id="CAJQZP010000444">
    <property type="protein sequence ID" value="CAG4961967.1"/>
    <property type="molecule type" value="Genomic_DNA"/>
</dbReference>
<dbReference type="PROSITE" id="PS51029">
    <property type="entry name" value="MADF"/>
    <property type="match status" value="1"/>
</dbReference>
<feature type="compositionally biased region" description="Polar residues" evidence="1">
    <location>
        <begin position="127"/>
        <end position="150"/>
    </location>
</feature>
<dbReference type="SMART" id="SM00595">
    <property type="entry name" value="MADF"/>
    <property type="match status" value="1"/>
</dbReference>
<feature type="domain" description="MADF" evidence="2">
    <location>
        <begin position="7"/>
        <end position="93"/>
    </location>
</feature>
<dbReference type="PANTHER" id="PTHR12243:SF60">
    <property type="entry name" value="SI:CH211-15D5.12-RELATED"/>
    <property type="match status" value="1"/>
</dbReference>
<feature type="region of interest" description="Disordered" evidence="1">
    <location>
        <begin position="107"/>
        <end position="156"/>
    </location>
</feature>
<gene>
    <name evidence="3" type="ORF">PAPOLLO_LOCUS6670</name>
</gene>
<protein>
    <submittedName>
        <fullName evidence="3">(apollo) hypothetical protein</fullName>
    </submittedName>
</protein>
<keyword evidence="4" id="KW-1185">Reference proteome</keyword>
<dbReference type="Pfam" id="PF10545">
    <property type="entry name" value="MADF_DNA_bdg"/>
    <property type="match status" value="1"/>
</dbReference>
<evidence type="ECO:0000313" key="4">
    <source>
        <dbReference type="Proteomes" id="UP000691718"/>
    </source>
</evidence>
<evidence type="ECO:0000313" key="3">
    <source>
        <dbReference type="EMBL" id="CAG4961967.1"/>
    </source>
</evidence>
<evidence type="ECO:0000259" key="2">
    <source>
        <dbReference type="PROSITE" id="PS51029"/>
    </source>
</evidence>